<keyword evidence="1" id="KW-0472">Membrane</keyword>
<evidence type="ECO:0008006" key="4">
    <source>
        <dbReference type="Google" id="ProtNLM"/>
    </source>
</evidence>
<dbReference type="Gene3D" id="3.40.50.2000">
    <property type="entry name" value="Glycogen Phosphorylase B"/>
    <property type="match status" value="1"/>
</dbReference>
<accession>A0ABN8CJN8</accession>
<proteinExistence type="predicted"/>
<keyword evidence="1" id="KW-0812">Transmembrane</keyword>
<keyword evidence="1" id="KW-1133">Transmembrane helix</keyword>
<dbReference type="SUPFAM" id="SSF53756">
    <property type="entry name" value="UDP-Glycosyltransferase/glycogen phosphorylase"/>
    <property type="match status" value="1"/>
</dbReference>
<sequence>MYGKKPRIRHRKSWKYLVLVSLVSLAAFTLIMETFFLLGPRGGTYIGLHKSIGLAWRNYFSNHLLPEEAISDEDLLHHALLREVCIEDTNVSLPWQFGSPGKQGIDGTATNSHVLMHETDQDLLQKLRQCPDIDIFLPSSARTYGYCEDAAAYVKYLESRLLPEWIMTAKLYNPDLKRKVDYFDLCPKTPMLFLDHHWGGMTESPRWPKDKPVYMMANIEIMELTPMHFLRADAVLCKSFECYKRVMKWFEQYGNRRDAQVFYTKHTSSSLDLFALKRLGKDAVAPKDFSDVRFVHTAGASQSKGTREVLECWVETPGLPPLDVYIDREPFNRLLPLSFRNRIPRSKSPVTLHLGMLKPLDYSKVISEASFVVNPSYGEGYGHIINQARATGAVIVTTDMSPMNEIIIGNGTGMLVSVQRRKHPMVVLGGNYRGTLGLENVDGLVASFAGSDVCSVIERVVQSSYGQRVEMGFKARRQYHADTKYFAKTMQELRNFAKR</sequence>
<dbReference type="Proteomes" id="UP001158986">
    <property type="component" value="Unassembled WGS sequence"/>
</dbReference>
<keyword evidence="3" id="KW-1185">Reference proteome</keyword>
<dbReference type="EMBL" id="CAKLCB010000010">
    <property type="protein sequence ID" value="CAH0513302.1"/>
    <property type="molecule type" value="Genomic_DNA"/>
</dbReference>
<gene>
    <name evidence="2" type="ORF">PBS001_LOCUS117</name>
</gene>
<name>A0ABN8CJN8_9STRA</name>
<evidence type="ECO:0000313" key="3">
    <source>
        <dbReference type="Proteomes" id="UP001158986"/>
    </source>
</evidence>
<comment type="caution">
    <text evidence="2">The sequence shown here is derived from an EMBL/GenBank/DDBJ whole genome shotgun (WGS) entry which is preliminary data.</text>
</comment>
<organism evidence="2 3">
    <name type="scientific">Peronospora belbahrii</name>
    <dbReference type="NCBI Taxonomy" id="622444"/>
    <lineage>
        <taxon>Eukaryota</taxon>
        <taxon>Sar</taxon>
        <taxon>Stramenopiles</taxon>
        <taxon>Oomycota</taxon>
        <taxon>Peronosporomycetes</taxon>
        <taxon>Peronosporales</taxon>
        <taxon>Peronosporaceae</taxon>
        <taxon>Peronospora</taxon>
    </lineage>
</organism>
<reference evidence="2 3" key="1">
    <citation type="submission" date="2021-11" db="EMBL/GenBank/DDBJ databases">
        <authorList>
            <person name="Islam A."/>
            <person name="Islam S."/>
            <person name="Flora M.S."/>
            <person name="Rahman M."/>
            <person name="Ziaur R.M."/>
            <person name="Epstein J.H."/>
            <person name="Hassan M."/>
            <person name="Klassen M."/>
            <person name="Woodard K."/>
            <person name="Webb A."/>
            <person name="Webby R.J."/>
            <person name="El Zowalaty M.E."/>
        </authorList>
    </citation>
    <scope>NUCLEOTIDE SEQUENCE [LARGE SCALE GENOMIC DNA]</scope>
    <source>
        <strain evidence="2">Pbs1</strain>
    </source>
</reference>
<feature type="transmembrane region" description="Helical" evidence="1">
    <location>
        <begin position="16"/>
        <end position="38"/>
    </location>
</feature>
<evidence type="ECO:0000313" key="2">
    <source>
        <dbReference type="EMBL" id="CAH0513302.1"/>
    </source>
</evidence>
<evidence type="ECO:0000256" key="1">
    <source>
        <dbReference type="SAM" id="Phobius"/>
    </source>
</evidence>
<protein>
    <recommendedName>
        <fullName evidence="4">Glycosyl transferase family 1 domain-containing protein</fullName>
    </recommendedName>
</protein>